<protein>
    <submittedName>
        <fullName evidence="2">Uncharacterized protein</fullName>
    </submittedName>
</protein>
<gene>
    <name evidence="2" type="ORF">BMF94_0134</name>
</gene>
<feature type="region of interest" description="Disordered" evidence="1">
    <location>
        <begin position="249"/>
        <end position="290"/>
    </location>
</feature>
<dbReference type="AlphaFoldDB" id="A0A2S5BJD7"/>
<feature type="compositionally biased region" description="Acidic residues" evidence="1">
    <location>
        <begin position="655"/>
        <end position="675"/>
    </location>
</feature>
<comment type="caution">
    <text evidence="2">The sequence shown here is derived from an EMBL/GenBank/DDBJ whole genome shotgun (WGS) entry which is preliminary data.</text>
</comment>
<feature type="region of interest" description="Disordered" evidence="1">
    <location>
        <begin position="435"/>
        <end position="568"/>
    </location>
</feature>
<evidence type="ECO:0000256" key="1">
    <source>
        <dbReference type="SAM" id="MobiDB-lite"/>
    </source>
</evidence>
<feature type="compositionally biased region" description="Acidic residues" evidence="1">
    <location>
        <begin position="258"/>
        <end position="285"/>
    </location>
</feature>
<reference evidence="2 3" key="1">
    <citation type="journal article" date="2018" name="Front. Microbiol.">
        <title>Prospects for Fungal Bioremediation of Acidic Radioactive Waste Sites: Characterization and Genome Sequence of Rhodotorula taiwanensis MD1149.</title>
        <authorList>
            <person name="Tkavc R."/>
            <person name="Matrosova V.Y."/>
            <person name="Grichenko O.E."/>
            <person name="Gostincar C."/>
            <person name="Volpe R.P."/>
            <person name="Klimenkova P."/>
            <person name="Gaidamakova E.K."/>
            <person name="Zhou C.E."/>
            <person name="Stewart B.J."/>
            <person name="Lyman M.G."/>
            <person name="Malfatti S.A."/>
            <person name="Rubinfeld B."/>
            <person name="Courtot M."/>
            <person name="Singh J."/>
            <person name="Dalgard C.L."/>
            <person name="Hamilton T."/>
            <person name="Frey K.G."/>
            <person name="Gunde-Cimerman N."/>
            <person name="Dugan L."/>
            <person name="Daly M.J."/>
        </authorList>
    </citation>
    <scope>NUCLEOTIDE SEQUENCE [LARGE SCALE GENOMIC DNA]</scope>
    <source>
        <strain evidence="2 3">MD1149</strain>
    </source>
</reference>
<organism evidence="2 3">
    <name type="scientific">Rhodotorula taiwanensis</name>
    <dbReference type="NCBI Taxonomy" id="741276"/>
    <lineage>
        <taxon>Eukaryota</taxon>
        <taxon>Fungi</taxon>
        <taxon>Dikarya</taxon>
        <taxon>Basidiomycota</taxon>
        <taxon>Pucciniomycotina</taxon>
        <taxon>Microbotryomycetes</taxon>
        <taxon>Sporidiobolales</taxon>
        <taxon>Sporidiobolaceae</taxon>
        <taxon>Rhodotorula</taxon>
    </lineage>
</organism>
<sequence>MTSSRGQDYPAAHEAHVDHGAAAAAAQAAAAQAAYRREQDQIRASVDDLIAHLYHLADPLVQAQFEPSHLTREWLDSLPCPPGCTVRPEPSSNQQWALVEQWRIAAGTIRYYAQMTRDRWYEQQHQWAMAAAAAAAAAQQAAVNYQHRVDQAPPWSNPGSAFEADVRAEQHRLFGTAPLPDRVAAAAAADAAFLEMFGSGGGPVAPTTEAAGASASNLAEQEYDPHRGERHFAAAAEWYRSRDLANRHAHQGGQAFDNFDEEDDDDEDYEDEEEDGGQVVDDEDEGGGREFSFPIDLAALAKSAGMPFPAAVTANNNGKGPAGLTPSTYEDIVNRLAQAQAQQQQQQQGEGSAQVLPHELLQQLPGGAATLAALGAAAAAGNGSGDEPLNGILSDSSDPLALGPASLPSLMAAISELEQCVARLSLEASEARSLQRRMRDELGSGGGQQQQQITQGGGQDERERVALEKKKARNKKKKDKKRAKAALVAAAAGGDLTASGGESDSATGHGHLGAAGSDSVPAGGDLFAPADSSRSIELQQPPVPVATTLAVDSDGKQQQHQKKEDGELIKALQSVSMLDRRADEYRERLRVLKEQIHHHAALADALAASSSGGGNGASAPTLHTSAAAASASVPLFYDGAEGQEAFVGEYSEHGSEDEELYEEEEEEIEEEELVE</sequence>
<evidence type="ECO:0000313" key="3">
    <source>
        <dbReference type="Proteomes" id="UP000237144"/>
    </source>
</evidence>
<feature type="compositionally biased region" description="Basic residues" evidence="1">
    <location>
        <begin position="470"/>
        <end position="484"/>
    </location>
</feature>
<dbReference type="Proteomes" id="UP000237144">
    <property type="component" value="Unassembled WGS sequence"/>
</dbReference>
<proteinExistence type="predicted"/>
<feature type="compositionally biased region" description="Basic and acidic residues" evidence="1">
    <location>
        <begin position="459"/>
        <end position="469"/>
    </location>
</feature>
<evidence type="ECO:0000313" key="2">
    <source>
        <dbReference type="EMBL" id="POY76882.1"/>
    </source>
</evidence>
<name>A0A2S5BJD7_9BASI</name>
<dbReference type="OrthoDB" id="2529811at2759"/>
<accession>A0A2S5BJD7</accession>
<keyword evidence="3" id="KW-1185">Reference proteome</keyword>
<feature type="compositionally biased region" description="Basic and acidic residues" evidence="1">
    <location>
        <begin position="553"/>
        <end position="568"/>
    </location>
</feature>
<feature type="region of interest" description="Disordered" evidence="1">
    <location>
        <begin position="646"/>
        <end position="675"/>
    </location>
</feature>
<dbReference type="EMBL" id="PJQD01000001">
    <property type="protein sequence ID" value="POY76882.1"/>
    <property type="molecule type" value="Genomic_DNA"/>
</dbReference>